<dbReference type="GO" id="GO:0016705">
    <property type="term" value="F:oxidoreductase activity, acting on paired donors, with incorporation or reduction of molecular oxygen"/>
    <property type="evidence" value="ECO:0007669"/>
    <property type="project" value="InterPro"/>
</dbReference>
<reference evidence="12" key="1">
    <citation type="journal article" date="2017" name="Nat. Microbiol.">
        <title>Global analysis of biosynthetic gene clusters reveals vast potential of secondary metabolite production in Penicillium species.</title>
        <authorList>
            <person name="Nielsen J.C."/>
            <person name="Grijseels S."/>
            <person name="Prigent S."/>
            <person name="Ji B."/>
            <person name="Dainat J."/>
            <person name="Nielsen K.F."/>
            <person name="Frisvad J.C."/>
            <person name="Workman M."/>
            <person name="Nielsen J."/>
        </authorList>
    </citation>
    <scope>NUCLEOTIDE SEQUENCE [LARGE SCALE GENOMIC DNA]</scope>
    <source>
        <strain evidence="12">IBT 14082</strain>
    </source>
</reference>
<dbReference type="PANTHER" id="PTHR46206">
    <property type="entry name" value="CYTOCHROME P450"/>
    <property type="match status" value="1"/>
</dbReference>
<keyword evidence="4 8" id="KW-0479">Metal-binding</keyword>
<dbReference type="GO" id="GO:0020037">
    <property type="term" value="F:heme binding"/>
    <property type="evidence" value="ECO:0007669"/>
    <property type="project" value="InterPro"/>
</dbReference>
<accession>A0A1V6SBT4</accession>
<keyword evidence="10" id="KW-1133">Transmembrane helix</keyword>
<dbReference type="Pfam" id="PF00067">
    <property type="entry name" value="p450"/>
    <property type="match status" value="1"/>
</dbReference>
<comment type="cofactor">
    <cofactor evidence="1 8">
        <name>heme</name>
        <dbReference type="ChEBI" id="CHEBI:30413"/>
    </cofactor>
</comment>
<keyword evidence="10" id="KW-0812">Transmembrane</keyword>
<dbReference type="GO" id="GO:0004497">
    <property type="term" value="F:monooxygenase activity"/>
    <property type="evidence" value="ECO:0007669"/>
    <property type="project" value="UniProtKB-KW"/>
</dbReference>
<evidence type="ECO:0000313" key="11">
    <source>
        <dbReference type="EMBL" id="OQE11229.1"/>
    </source>
</evidence>
<feature type="transmembrane region" description="Helical" evidence="10">
    <location>
        <begin position="6"/>
        <end position="24"/>
    </location>
</feature>
<gene>
    <name evidence="11" type="ORF">PENFLA_c076G07705</name>
</gene>
<dbReference type="CDD" id="cd11041">
    <property type="entry name" value="CYP503A1-like"/>
    <property type="match status" value="1"/>
</dbReference>
<evidence type="ECO:0000256" key="8">
    <source>
        <dbReference type="PIRSR" id="PIRSR602403-1"/>
    </source>
</evidence>
<evidence type="ECO:0000256" key="6">
    <source>
        <dbReference type="ARBA" id="ARBA00023004"/>
    </source>
</evidence>
<keyword evidence="5 9" id="KW-0560">Oxidoreductase</keyword>
<name>A0A1V6SBT4_9EURO</name>
<evidence type="ECO:0000256" key="1">
    <source>
        <dbReference type="ARBA" id="ARBA00001971"/>
    </source>
</evidence>
<organism evidence="11 12">
    <name type="scientific">Penicillium flavigenum</name>
    <dbReference type="NCBI Taxonomy" id="254877"/>
    <lineage>
        <taxon>Eukaryota</taxon>
        <taxon>Fungi</taxon>
        <taxon>Dikarya</taxon>
        <taxon>Ascomycota</taxon>
        <taxon>Pezizomycotina</taxon>
        <taxon>Eurotiomycetes</taxon>
        <taxon>Eurotiomycetidae</taxon>
        <taxon>Eurotiales</taxon>
        <taxon>Aspergillaceae</taxon>
        <taxon>Penicillium</taxon>
    </lineage>
</organism>
<dbReference type="GO" id="GO:0043386">
    <property type="term" value="P:mycotoxin biosynthetic process"/>
    <property type="evidence" value="ECO:0007669"/>
    <property type="project" value="UniProtKB-ARBA"/>
</dbReference>
<evidence type="ECO:0000256" key="2">
    <source>
        <dbReference type="ARBA" id="ARBA00010617"/>
    </source>
</evidence>
<dbReference type="GO" id="GO:0005506">
    <property type="term" value="F:iron ion binding"/>
    <property type="evidence" value="ECO:0007669"/>
    <property type="project" value="InterPro"/>
</dbReference>
<keyword evidence="12" id="KW-1185">Reference proteome</keyword>
<comment type="similarity">
    <text evidence="2 9">Belongs to the cytochrome P450 family.</text>
</comment>
<dbReference type="STRING" id="254877.A0A1V6SBT4"/>
<evidence type="ECO:0000256" key="7">
    <source>
        <dbReference type="ARBA" id="ARBA00023033"/>
    </source>
</evidence>
<sequence>MADVNAWWVGGSLILGIWAIVVFFSPDPLAQYPFINNKQPGELFYTQSKIRFITQARSLLKEGLSKTNNAFRLVTNNRILLVLHSKYRNELRDHKSLNNTKPPEDDFFGWLQGFEPFNHVKTNPKVFAAMVRTKLTPSIGAVGIPLSEEADFVLQQQLTDSSEWHQINVKETSLQLVARLSARIFLGPQVCRNPAWIGIMINYTVEAFMTAERLRMWPRWLLWLVHWFLPSCKKLRSQVQEARGIISQVLQQRERNRKGASLETVASDEVDTVQWLEDCAKGGYYDPALLQMGLAVVATHTSADLLSQVIFDLCEHPELLQPLREEIVTVITQHGWSKNAIYNLKLLDSVLKESQRLKPMQIISLYRYVTADITLSDGTLIPKGTYIAMVDDHSLDPNSSYTNGDQYDGYRFIKMRDVPGRAHQTQLVSVTSDHTGFGFGNHACPGRFFAATELKIALCHLLLKYDLKLGDQKPQAMTYGFGLSSDPFTQISVRRRQGEISLADGKS</sequence>
<protein>
    <submittedName>
        <fullName evidence="11">Uncharacterized protein</fullName>
    </submittedName>
</protein>
<evidence type="ECO:0000256" key="9">
    <source>
        <dbReference type="RuleBase" id="RU000461"/>
    </source>
</evidence>
<dbReference type="InterPro" id="IPR036396">
    <property type="entry name" value="Cyt_P450_sf"/>
</dbReference>
<dbReference type="PANTHER" id="PTHR46206:SF2">
    <property type="entry name" value="CYTOCHROME P450 MONOOXYGENASE AUSG-RELATED"/>
    <property type="match status" value="1"/>
</dbReference>
<dbReference type="InterPro" id="IPR002403">
    <property type="entry name" value="Cyt_P450_E_grp-IV"/>
</dbReference>
<dbReference type="PRINTS" id="PR00385">
    <property type="entry name" value="P450"/>
</dbReference>
<feature type="binding site" description="axial binding residue" evidence="8">
    <location>
        <position position="444"/>
    </location>
    <ligand>
        <name>heme</name>
        <dbReference type="ChEBI" id="CHEBI:30413"/>
    </ligand>
    <ligandPart>
        <name>Fe</name>
        <dbReference type="ChEBI" id="CHEBI:18248"/>
    </ligandPart>
</feature>
<proteinExistence type="inferred from homology"/>
<evidence type="ECO:0000256" key="5">
    <source>
        <dbReference type="ARBA" id="ARBA00023002"/>
    </source>
</evidence>
<dbReference type="Proteomes" id="UP000191342">
    <property type="component" value="Unassembled WGS sequence"/>
</dbReference>
<keyword evidence="6 8" id="KW-0408">Iron</keyword>
<evidence type="ECO:0000256" key="3">
    <source>
        <dbReference type="ARBA" id="ARBA00022617"/>
    </source>
</evidence>
<comment type="caution">
    <text evidence="11">The sequence shown here is derived from an EMBL/GenBank/DDBJ whole genome shotgun (WGS) entry which is preliminary data.</text>
</comment>
<keyword evidence="7 9" id="KW-0503">Monooxygenase</keyword>
<dbReference type="OrthoDB" id="1844152at2759"/>
<evidence type="ECO:0000256" key="4">
    <source>
        <dbReference type="ARBA" id="ARBA00022723"/>
    </source>
</evidence>
<dbReference type="SUPFAM" id="SSF48264">
    <property type="entry name" value="Cytochrome P450"/>
    <property type="match status" value="1"/>
</dbReference>
<evidence type="ECO:0000256" key="10">
    <source>
        <dbReference type="SAM" id="Phobius"/>
    </source>
</evidence>
<dbReference type="EMBL" id="MLQL01000076">
    <property type="protein sequence ID" value="OQE11229.1"/>
    <property type="molecule type" value="Genomic_DNA"/>
</dbReference>
<dbReference type="AlphaFoldDB" id="A0A1V6SBT4"/>
<dbReference type="PROSITE" id="PS00086">
    <property type="entry name" value="CYTOCHROME_P450"/>
    <property type="match status" value="1"/>
</dbReference>
<dbReference type="InterPro" id="IPR017972">
    <property type="entry name" value="Cyt_P450_CS"/>
</dbReference>
<evidence type="ECO:0000313" key="12">
    <source>
        <dbReference type="Proteomes" id="UP000191342"/>
    </source>
</evidence>
<keyword evidence="3 8" id="KW-0349">Heme</keyword>
<dbReference type="Gene3D" id="1.10.630.10">
    <property type="entry name" value="Cytochrome P450"/>
    <property type="match status" value="1"/>
</dbReference>
<dbReference type="InterPro" id="IPR001128">
    <property type="entry name" value="Cyt_P450"/>
</dbReference>
<dbReference type="PRINTS" id="PR00465">
    <property type="entry name" value="EP450IV"/>
</dbReference>
<keyword evidence="10" id="KW-0472">Membrane</keyword>